<accession>A0ABY7H5V3</accession>
<sequence length="623" mass="64334">MQLIRTVIDERRIPRSRRVLAFSIVSLLGACSDDVGTATEGETGSTSAPGSTSTGEPASTTSTGEPTTSTTGSASTTGQASETSAGELTTDDVPGEESGSTGAPICPDGEVICEGDTVKVCDGAGGFKFEEACSKGCFAGYGCQICVPNTTACGGPTVYLCNEKGNKQTEVDYCDPFQGMECDPGIGQCVGDCSADALGRSNVGCDFHLANGLQHDLHNQEPDRTGYVIANMGDQPIVLTLTWPGSVAKAHFGTVPPEGTSTFYLGWNEALVAGTGPTARVEDAAVRLRATGPIALNQFNTFDPTGSSDASTVLPVTAWSDRYVVASWASSGGLPGFYTVTAAHDDTTITLTPSATGKAVQAGAGVAADGSGVVTLDAGEVLQVVAQLDDAADLTGTIVAADKPVQVSGGHKCADIPAGRESCDHLEEAMLPLGDLATEYLVVPPLDESGQRIVRIVASEDDTSLSFSPDQQVAKTLAKAGDFVDLGPTSAAFVVAADKKILVSQYMLGQPDADGDPSMILAVSPQHWRERYVIQALSDWTAQFAEIVAKDGAQVTFDGLPVGGWQPLAGTGYSVARVEIDDAVPPGNHVLLADQGVGLAVRGVADLVSYWYPGGFEIHEPPQ</sequence>
<evidence type="ECO:0000313" key="3">
    <source>
        <dbReference type="EMBL" id="WAS94582.1"/>
    </source>
</evidence>
<evidence type="ECO:0000259" key="2">
    <source>
        <dbReference type="Pfam" id="PF17517"/>
    </source>
</evidence>
<dbReference type="RefSeq" id="WP_269036918.1">
    <property type="nucleotide sequence ID" value="NZ_CP114040.1"/>
</dbReference>
<dbReference type="PANTHER" id="PTHR46534">
    <property type="entry name" value="IGGFC_BINDING DOMAIN-CONTAINING PROTEIN"/>
    <property type="match status" value="1"/>
</dbReference>
<organism evidence="3 4">
    <name type="scientific">Nannocystis punicea</name>
    <dbReference type="NCBI Taxonomy" id="2995304"/>
    <lineage>
        <taxon>Bacteria</taxon>
        <taxon>Pseudomonadati</taxon>
        <taxon>Myxococcota</taxon>
        <taxon>Polyangia</taxon>
        <taxon>Nannocystales</taxon>
        <taxon>Nannocystaceae</taxon>
        <taxon>Nannocystis</taxon>
    </lineage>
</organism>
<dbReference type="InterPro" id="IPR035234">
    <property type="entry name" value="IgGFc-bd_N"/>
</dbReference>
<feature type="domain" description="IgGFc-binding protein N-terminal" evidence="2">
    <location>
        <begin position="309"/>
        <end position="603"/>
    </location>
</feature>
<keyword evidence="4" id="KW-1185">Reference proteome</keyword>
<feature type="region of interest" description="Disordered" evidence="1">
    <location>
        <begin position="38"/>
        <end position="103"/>
    </location>
</feature>
<proteinExistence type="predicted"/>
<evidence type="ECO:0000313" key="4">
    <source>
        <dbReference type="Proteomes" id="UP001164459"/>
    </source>
</evidence>
<dbReference type="EMBL" id="CP114040">
    <property type="protein sequence ID" value="WAS94582.1"/>
    <property type="molecule type" value="Genomic_DNA"/>
</dbReference>
<name>A0ABY7H5V3_9BACT</name>
<dbReference type="PROSITE" id="PS51257">
    <property type="entry name" value="PROKAR_LIPOPROTEIN"/>
    <property type="match status" value="1"/>
</dbReference>
<dbReference type="Proteomes" id="UP001164459">
    <property type="component" value="Chromosome"/>
</dbReference>
<protein>
    <submittedName>
        <fullName evidence="3">IgGFc-binding protein</fullName>
    </submittedName>
</protein>
<evidence type="ECO:0000256" key="1">
    <source>
        <dbReference type="SAM" id="MobiDB-lite"/>
    </source>
</evidence>
<feature type="compositionally biased region" description="Low complexity" evidence="1">
    <location>
        <begin position="38"/>
        <end position="86"/>
    </location>
</feature>
<gene>
    <name evidence="3" type="ORF">O0S08_00345</name>
</gene>
<dbReference type="Pfam" id="PF17517">
    <property type="entry name" value="IgGFc_binding"/>
    <property type="match status" value="1"/>
</dbReference>
<dbReference type="PANTHER" id="PTHR46534:SF1">
    <property type="entry name" value="IGGFC-BINDING PROTEIN N-TERMINAL DOMAIN-CONTAINING PROTEIN"/>
    <property type="match status" value="1"/>
</dbReference>
<reference evidence="3" key="1">
    <citation type="submission" date="2022-11" db="EMBL/GenBank/DDBJ databases">
        <title>Minimal conservation of predation-associated metabolite biosynthetic gene clusters underscores biosynthetic potential of Myxococcota including descriptions for ten novel species: Archangium lansinium sp. nov., Myxococcus landrumus sp. nov., Nannocystis bai.</title>
        <authorList>
            <person name="Ahearne A."/>
            <person name="Stevens C."/>
            <person name="Dowd S."/>
        </authorList>
    </citation>
    <scope>NUCLEOTIDE SEQUENCE</scope>
    <source>
        <strain evidence="3">Fl3</strain>
    </source>
</reference>